<dbReference type="EMBL" id="ASPP01027628">
    <property type="protein sequence ID" value="ETO05965.1"/>
    <property type="molecule type" value="Genomic_DNA"/>
</dbReference>
<feature type="transmembrane region" description="Helical" evidence="1">
    <location>
        <begin position="299"/>
        <end position="323"/>
    </location>
</feature>
<name>X6LZ14_RETFI</name>
<keyword evidence="1" id="KW-1133">Transmembrane helix</keyword>
<keyword evidence="1" id="KW-0812">Transmembrane</keyword>
<dbReference type="AlphaFoldDB" id="X6LZ14"/>
<gene>
    <name evidence="2" type="ORF">RFI_31434</name>
</gene>
<accession>X6LZ14</accession>
<proteinExistence type="predicted"/>
<keyword evidence="1" id="KW-0472">Membrane</keyword>
<dbReference type="Proteomes" id="UP000023152">
    <property type="component" value="Unassembled WGS sequence"/>
</dbReference>
<protein>
    <submittedName>
        <fullName evidence="2">Uncharacterized protein</fullName>
    </submittedName>
</protein>
<sequence length="440" mass="50543">MADNTSSLEVAGLIWDKLPQNVVNDIFSFLLADAHLPDELVLTCRSFMLSTYRHPHFPARFHVRIDNKIKYGTASNFQIGTGVTLASKRSICIPSVEPILTQSERFPFENMLVWKVTDHISMDCIAPIFAQVHSKVKFMSWNDCLFLRKPVSQKVNTSTETKHNEDQPDSESFPPVFENCLLFSLLVKHNWNTTQVDIRGKFPALVFLSLNIEDEVHLEYVNEVLKSAGKTLRMCYLEFNIPGKREQQLSPTELATATYRVVKLPQHIEILSVHVLRSNMIRLDLSDCRHSIKHVLDDVFFLFFSAPLHSCLFSIYLLLLFIFEDGKGAKGLKFLVMNDEEELYKLPWWLLASQGVTDIHTPCLPNFAKAMSGDNTTCIGSWPDINELKACIESSVARKLLRDMNCEQRRYWLWGLCWYLQTDIPLLKQAEAHTKKTDLL</sequence>
<reference evidence="2 3" key="1">
    <citation type="journal article" date="2013" name="Curr. Biol.">
        <title>The Genome of the Foraminiferan Reticulomyxa filosa.</title>
        <authorList>
            <person name="Glockner G."/>
            <person name="Hulsmann N."/>
            <person name="Schleicher M."/>
            <person name="Noegel A.A."/>
            <person name="Eichinger L."/>
            <person name="Gallinger C."/>
            <person name="Pawlowski J."/>
            <person name="Sierra R."/>
            <person name="Euteneuer U."/>
            <person name="Pillet L."/>
            <person name="Moustafa A."/>
            <person name="Platzer M."/>
            <person name="Groth M."/>
            <person name="Szafranski K."/>
            <person name="Schliwa M."/>
        </authorList>
    </citation>
    <scope>NUCLEOTIDE SEQUENCE [LARGE SCALE GENOMIC DNA]</scope>
</reference>
<evidence type="ECO:0000313" key="3">
    <source>
        <dbReference type="Proteomes" id="UP000023152"/>
    </source>
</evidence>
<evidence type="ECO:0000313" key="2">
    <source>
        <dbReference type="EMBL" id="ETO05965.1"/>
    </source>
</evidence>
<keyword evidence="3" id="KW-1185">Reference proteome</keyword>
<comment type="caution">
    <text evidence="2">The sequence shown here is derived from an EMBL/GenBank/DDBJ whole genome shotgun (WGS) entry which is preliminary data.</text>
</comment>
<evidence type="ECO:0000256" key="1">
    <source>
        <dbReference type="SAM" id="Phobius"/>
    </source>
</evidence>
<organism evidence="2 3">
    <name type="scientific">Reticulomyxa filosa</name>
    <dbReference type="NCBI Taxonomy" id="46433"/>
    <lineage>
        <taxon>Eukaryota</taxon>
        <taxon>Sar</taxon>
        <taxon>Rhizaria</taxon>
        <taxon>Retaria</taxon>
        <taxon>Foraminifera</taxon>
        <taxon>Monothalamids</taxon>
        <taxon>Reticulomyxidae</taxon>
        <taxon>Reticulomyxa</taxon>
    </lineage>
</organism>